<name>A0A0V0R7Z3_PSEPJ</name>
<evidence type="ECO:0000313" key="2">
    <source>
        <dbReference type="EMBL" id="KRX10620.1"/>
    </source>
</evidence>
<comment type="caution">
    <text evidence="2">The sequence shown here is derived from an EMBL/GenBank/DDBJ whole genome shotgun (WGS) entry which is preliminary data.</text>
</comment>
<feature type="region of interest" description="Disordered" evidence="1">
    <location>
        <begin position="1"/>
        <end position="65"/>
    </location>
</feature>
<dbReference type="EMBL" id="LDAU01000025">
    <property type="protein sequence ID" value="KRX10620.1"/>
    <property type="molecule type" value="Genomic_DNA"/>
</dbReference>
<reference evidence="2 3" key="1">
    <citation type="journal article" date="2015" name="Sci. Rep.">
        <title>Genome of the facultative scuticociliatosis pathogen Pseudocohnilembus persalinus provides insight into its virulence through horizontal gene transfer.</title>
        <authorList>
            <person name="Xiong J."/>
            <person name="Wang G."/>
            <person name="Cheng J."/>
            <person name="Tian M."/>
            <person name="Pan X."/>
            <person name="Warren A."/>
            <person name="Jiang C."/>
            <person name="Yuan D."/>
            <person name="Miao W."/>
        </authorList>
    </citation>
    <scope>NUCLEOTIDE SEQUENCE [LARGE SCALE GENOMIC DNA]</scope>
    <source>
        <strain evidence="2">36N120E</strain>
    </source>
</reference>
<evidence type="ECO:0000313" key="3">
    <source>
        <dbReference type="Proteomes" id="UP000054937"/>
    </source>
</evidence>
<feature type="compositionally biased region" description="Basic and acidic residues" evidence="1">
    <location>
        <begin position="44"/>
        <end position="59"/>
    </location>
</feature>
<sequence>MAQISQKSQNQKSSDSDQVQLGQNPQTSIQNDQQNLVQNNKQQSENKKEQVQNEKEKKQCFKKGRKLNSIVQDTNKIKKYSSGKQFSTTNSLHQQKNTSTYFIGNNNYNSQNQSKSKINIDICGKQQGFCYNIGSSSLQQSTYAFSIPKEKRFRTYNGLDQEFQKNYKINEKEFNKSKNCSQINLEKNLESPNNSQQYKLGGFSQQLKSSKQLFFGNSQRQVFSKYLLKQAENSPSAQDYHQNRKLSNLNGAKNFGSSHMSINLYGSLTPGAGEQIVKPTRNSNVPIGKEKKYDISKTPYINNPGPIYKLSSPFDKYEKQVYINKKNQLQNRIQIRNSLLKVRNHQL</sequence>
<protein>
    <submittedName>
        <fullName evidence="2">Uncharacterized protein</fullName>
    </submittedName>
</protein>
<dbReference type="AlphaFoldDB" id="A0A0V0R7Z3"/>
<dbReference type="InParanoid" id="A0A0V0R7Z3"/>
<gene>
    <name evidence="2" type="ORF">PPERSA_05440</name>
</gene>
<proteinExistence type="predicted"/>
<accession>A0A0V0R7Z3</accession>
<organism evidence="2 3">
    <name type="scientific">Pseudocohnilembus persalinus</name>
    <name type="common">Ciliate</name>
    <dbReference type="NCBI Taxonomy" id="266149"/>
    <lineage>
        <taxon>Eukaryota</taxon>
        <taxon>Sar</taxon>
        <taxon>Alveolata</taxon>
        <taxon>Ciliophora</taxon>
        <taxon>Intramacronucleata</taxon>
        <taxon>Oligohymenophorea</taxon>
        <taxon>Scuticociliatia</taxon>
        <taxon>Philasterida</taxon>
        <taxon>Pseudocohnilembidae</taxon>
        <taxon>Pseudocohnilembus</taxon>
    </lineage>
</organism>
<evidence type="ECO:0000256" key="1">
    <source>
        <dbReference type="SAM" id="MobiDB-lite"/>
    </source>
</evidence>
<dbReference type="Proteomes" id="UP000054937">
    <property type="component" value="Unassembled WGS sequence"/>
</dbReference>
<feature type="compositionally biased region" description="Low complexity" evidence="1">
    <location>
        <begin position="1"/>
        <end position="18"/>
    </location>
</feature>
<feature type="compositionally biased region" description="Polar residues" evidence="1">
    <location>
        <begin position="19"/>
        <end position="37"/>
    </location>
</feature>
<keyword evidence="3" id="KW-1185">Reference proteome</keyword>